<evidence type="ECO:0000313" key="7">
    <source>
        <dbReference type="Proteomes" id="UP000664163"/>
    </source>
</evidence>
<dbReference type="InterPro" id="IPR001375">
    <property type="entry name" value="Peptidase_S9_cat"/>
</dbReference>
<dbReference type="InterPro" id="IPR011042">
    <property type="entry name" value="6-blade_b-propeller_TolB-like"/>
</dbReference>
<dbReference type="Gene3D" id="2.120.10.30">
    <property type="entry name" value="TolB, C-terminal domain"/>
    <property type="match status" value="2"/>
</dbReference>
<evidence type="ECO:0000259" key="4">
    <source>
        <dbReference type="Pfam" id="PF00326"/>
    </source>
</evidence>
<dbReference type="PANTHER" id="PTHR42776">
    <property type="entry name" value="SERINE PEPTIDASE S9 FAMILY MEMBER"/>
    <property type="match status" value="1"/>
</dbReference>
<feature type="domain" description="Dipeptidylpeptidase IV N-terminal" evidence="5">
    <location>
        <begin position="190"/>
        <end position="278"/>
    </location>
</feature>
<dbReference type="EMBL" id="JAFLND010000001">
    <property type="protein sequence ID" value="MBO0329538.1"/>
    <property type="molecule type" value="Genomic_DNA"/>
</dbReference>
<dbReference type="Gene3D" id="3.40.50.1820">
    <property type="entry name" value="alpha/beta hydrolase"/>
    <property type="match status" value="1"/>
</dbReference>
<dbReference type="InterPro" id="IPR011659">
    <property type="entry name" value="WD40"/>
</dbReference>
<dbReference type="InterPro" id="IPR002469">
    <property type="entry name" value="Peptidase_S9B_N"/>
</dbReference>
<organism evidence="6 7">
    <name type="scientific">[Muricauda] lutisoli</name>
    <dbReference type="NCBI Taxonomy" id="2816035"/>
    <lineage>
        <taxon>Bacteria</taxon>
        <taxon>Pseudomonadati</taxon>
        <taxon>Bacteroidota</taxon>
        <taxon>Flavobacteriia</taxon>
        <taxon>Flavobacteriales</taxon>
        <taxon>Flavobacteriaceae</taxon>
        <taxon>Allomuricauda</taxon>
    </lineage>
</organism>
<keyword evidence="1" id="KW-0378">Hydrolase</keyword>
<dbReference type="Pfam" id="PF00930">
    <property type="entry name" value="DPPIV_N"/>
    <property type="match status" value="1"/>
</dbReference>
<evidence type="ECO:0000256" key="2">
    <source>
        <dbReference type="ARBA" id="ARBA00022825"/>
    </source>
</evidence>
<dbReference type="SUPFAM" id="SSF82171">
    <property type="entry name" value="DPP6 N-terminal domain-like"/>
    <property type="match status" value="1"/>
</dbReference>
<feature type="signal peptide" evidence="3">
    <location>
        <begin position="1"/>
        <end position="20"/>
    </location>
</feature>
<dbReference type="RefSeq" id="WP_207070016.1">
    <property type="nucleotide sequence ID" value="NZ_JAFLND010000001.1"/>
</dbReference>
<feature type="chain" id="PRO_5045402475" evidence="3">
    <location>
        <begin position="21"/>
        <end position="676"/>
    </location>
</feature>
<dbReference type="InterPro" id="IPR029058">
    <property type="entry name" value="AB_hydrolase_fold"/>
</dbReference>
<reference evidence="6 7" key="1">
    <citation type="submission" date="2021-03" db="EMBL/GenBank/DDBJ databases">
        <title>Muricauda sp. CAU 1631 isolated from Incheon.</title>
        <authorList>
            <person name="Kim W."/>
        </authorList>
    </citation>
    <scope>NUCLEOTIDE SEQUENCE [LARGE SCALE GENOMIC DNA]</scope>
    <source>
        <strain evidence="6 7">CAU 1631</strain>
    </source>
</reference>
<keyword evidence="3" id="KW-0732">Signal</keyword>
<comment type="caution">
    <text evidence="6">The sequence shown here is derived from an EMBL/GenBank/DDBJ whole genome shotgun (WGS) entry which is preliminary data.</text>
</comment>
<protein>
    <submittedName>
        <fullName evidence="6">S9 family peptidase</fullName>
    </submittedName>
</protein>
<name>A0ABS3ETF7_9FLAO</name>
<evidence type="ECO:0000256" key="3">
    <source>
        <dbReference type="SAM" id="SignalP"/>
    </source>
</evidence>
<keyword evidence="7" id="KW-1185">Reference proteome</keyword>
<evidence type="ECO:0000256" key="1">
    <source>
        <dbReference type="ARBA" id="ARBA00022801"/>
    </source>
</evidence>
<keyword evidence="2" id="KW-0720">Serine protease</keyword>
<evidence type="ECO:0000313" key="6">
    <source>
        <dbReference type="EMBL" id="MBO0329538.1"/>
    </source>
</evidence>
<sequence length="676" mass="75636">MKKILATMLLFVATSPLLFGQVQSNLELLDIFNMEYVSDPQISPDGSKIIYVRNFKDVMTDRNLSNLWIINFDGSNNRPLTTGNHNDFAPKWSHDGTKIVFKSNMADDKMKLYLMWLDTKETMALTNTPQSPGAVSWSYDDRYVAFNMFVPEANKSIIKMPGKPEGAKWNKPPKYIDKMNYRGDGAGYYKGGNSQLFTLPITGGTPKQLTFSEFDHGGPVWAKDNKHLYFSANFHKDEEMEPADSEIYAINVNDGEITPLTDRYGPDTHPVLSPDGSKIAYLGYDDRLQGYQLTQLYVMNTDGSGSELISDDFDRDVEDMVWNSKGNGFYFSYTDKGVGKLASMSLSGKVDDITDGLGGLSLGRPYNAASFSASNNNKFAYTQGDTSHPSDLGAADTRSSKRLTAVNDDLFSFKKLGKVEEMWWESSYDQRKIQGWVVTPPDFDPSKKYPMILEIHGGPFTSYGEVYSAEIQAYAAEGYVVLYTNPRGSTSYGEEFGNLIHHDYPNHDYEDLMSGVDALLEKGYVDKENLFVTGGSGGGVLTAWIVGKTDRFKAAVVAKPVINWTSFVLYADGVQFFSKYWFGKKPWEDPENYRRRSPLTYVGNVTTPTMLLTGEEDYRTPIAESEQFYAALKLENVETAMVRIPGASHGIANKPSNLIAKIASVLAWFDKYKGDK</sequence>
<accession>A0ABS3ETF7</accession>
<gene>
    <name evidence="6" type="ORF">J0X13_03200</name>
</gene>
<keyword evidence="2" id="KW-0645">Protease</keyword>
<evidence type="ECO:0000259" key="5">
    <source>
        <dbReference type="Pfam" id="PF00930"/>
    </source>
</evidence>
<dbReference type="Proteomes" id="UP000664163">
    <property type="component" value="Unassembled WGS sequence"/>
</dbReference>
<dbReference type="Pfam" id="PF00326">
    <property type="entry name" value="Peptidase_S9"/>
    <property type="match status" value="1"/>
</dbReference>
<dbReference type="PANTHER" id="PTHR42776:SF27">
    <property type="entry name" value="DIPEPTIDYL PEPTIDASE FAMILY MEMBER 6"/>
    <property type="match status" value="1"/>
</dbReference>
<dbReference type="SUPFAM" id="SSF53474">
    <property type="entry name" value="alpha/beta-Hydrolases"/>
    <property type="match status" value="1"/>
</dbReference>
<feature type="domain" description="Peptidase S9 prolyl oligopeptidase catalytic" evidence="4">
    <location>
        <begin position="467"/>
        <end position="674"/>
    </location>
</feature>
<proteinExistence type="predicted"/>
<dbReference type="Pfam" id="PF07676">
    <property type="entry name" value="PD40"/>
    <property type="match status" value="1"/>
</dbReference>